<evidence type="ECO:0000313" key="1">
    <source>
        <dbReference type="EMBL" id="JAD89825.1"/>
    </source>
</evidence>
<reference evidence="1" key="1">
    <citation type="submission" date="2014-09" db="EMBL/GenBank/DDBJ databases">
        <authorList>
            <person name="Magalhaes I.L.F."/>
            <person name="Oliveira U."/>
            <person name="Santos F.R."/>
            <person name="Vidigal T.H.D.A."/>
            <person name="Brescovit A.D."/>
            <person name="Santos A.J."/>
        </authorList>
    </citation>
    <scope>NUCLEOTIDE SEQUENCE</scope>
    <source>
        <tissue evidence="1">Shoot tissue taken approximately 20 cm above the soil surface</tissue>
    </source>
</reference>
<protein>
    <submittedName>
        <fullName evidence="1">Uncharacterized protein</fullName>
    </submittedName>
</protein>
<reference evidence="1" key="2">
    <citation type="journal article" date="2015" name="Data Brief">
        <title>Shoot transcriptome of the giant reed, Arundo donax.</title>
        <authorList>
            <person name="Barrero R.A."/>
            <person name="Guerrero F.D."/>
            <person name="Moolhuijzen P."/>
            <person name="Goolsby J.A."/>
            <person name="Tidwell J."/>
            <person name="Bellgard S.E."/>
            <person name="Bellgard M.I."/>
        </authorList>
    </citation>
    <scope>NUCLEOTIDE SEQUENCE</scope>
    <source>
        <tissue evidence="1">Shoot tissue taken approximately 20 cm above the soil surface</tissue>
    </source>
</reference>
<dbReference type="AlphaFoldDB" id="A0A0A9DVY6"/>
<sequence length="71" mass="7831">MRTFTPAVLHNCTAFLTPGRQGSFIPIIPIRVRSSSGNFHLSRSSLGTNLRSQGQYAKETQRSELIAILSI</sequence>
<name>A0A0A9DVY6_ARUDO</name>
<accession>A0A0A9DVY6</accession>
<proteinExistence type="predicted"/>
<organism evidence="1">
    <name type="scientific">Arundo donax</name>
    <name type="common">Giant reed</name>
    <name type="synonym">Donax arundinaceus</name>
    <dbReference type="NCBI Taxonomy" id="35708"/>
    <lineage>
        <taxon>Eukaryota</taxon>
        <taxon>Viridiplantae</taxon>
        <taxon>Streptophyta</taxon>
        <taxon>Embryophyta</taxon>
        <taxon>Tracheophyta</taxon>
        <taxon>Spermatophyta</taxon>
        <taxon>Magnoliopsida</taxon>
        <taxon>Liliopsida</taxon>
        <taxon>Poales</taxon>
        <taxon>Poaceae</taxon>
        <taxon>PACMAD clade</taxon>
        <taxon>Arundinoideae</taxon>
        <taxon>Arundineae</taxon>
        <taxon>Arundo</taxon>
    </lineage>
</organism>
<dbReference type="EMBL" id="GBRH01208070">
    <property type="protein sequence ID" value="JAD89825.1"/>
    <property type="molecule type" value="Transcribed_RNA"/>
</dbReference>